<dbReference type="Proteomes" id="UP000288943">
    <property type="component" value="Chromosome"/>
</dbReference>
<feature type="transmembrane region" description="Helical" evidence="5">
    <location>
        <begin position="77"/>
        <end position="94"/>
    </location>
</feature>
<feature type="transmembrane region" description="Helical" evidence="5">
    <location>
        <begin position="119"/>
        <end position="136"/>
    </location>
</feature>
<dbReference type="OrthoDB" id="2620054at2"/>
<evidence type="ECO:0000313" key="7">
    <source>
        <dbReference type="EMBL" id="QAV21694.1"/>
    </source>
</evidence>
<dbReference type="Pfam" id="PF07291">
    <property type="entry name" value="MauE"/>
    <property type="match status" value="1"/>
</dbReference>
<evidence type="ECO:0000313" key="8">
    <source>
        <dbReference type="Proteomes" id="UP000288943"/>
    </source>
</evidence>
<accession>A0A410X579</accession>
<feature type="transmembrane region" description="Helical" evidence="5">
    <location>
        <begin position="49"/>
        <end position="71"/>
    </location>
</feature>
<evidence type="ECO:0000256" key="1">
    <source>
        <dbReference type="ARBA" id="ARBA00004141"/>
    </source>
</evidence>
<evidence type="ECO:0000256" key="5">
    <source>
        <dbReference type="SAM" id="Phobius"/>
    </source>
</evidence>
<dbReference type="AlphaFoldDB" id="A0A410X579"/>
<organism evidence="7 8">
    <name type="scientific">Paenibacillus chitinolyticus</name>
    <dbReference type="NCBI Taxonomy" id="79263"/>
    <lineage>
        <taxon>Bacteria</taxon>
        <taxon>Bacillati</taxon>
        <taxon>Bacillota</taxon>
        <taxon>Bacilli</taxon>
        <taxon>Bacillales</taxon>
        <taxon>Paenibacillaceae</taxon>
        <taxon>Paenibacillus</taxon>
    </lineage>
</organism>
<feature type="transmembrane region" description="Helical" evidence="5">
    <location>
        <begin position="148"/>
        <end position="166"/>
    </location>
</feature>
<comment type="subcellular location">
    <subcellularLocation>
        <location evidence="1">Membrane</location>
        <topology evidence="1">Multi-pass membrane protein</topology>
    </subcellularLocation>
</comment>
<reference evidence="7 8" key="1">
    <citation type="submission" date="2018-01" db="EMBL/GenBank/DDBJ databases">
        <title>The whole genome sequencing and assembly of Paenibacillus chitinolyticus KCCM 41400 strain.</title>
        <authorList>
            <person name="Kim J.-Y."/>
            <person name="Park M.-K."/>
            <person name="Lee Y.-J."/>
            <person name="Yi H."/>
            <person name="Bahn Y.-S."/>
            <person name="Kim J.F."/>
            <person name="Lee D.-W."/>
        </authorList>
    </citation>
    <scope>NUCLEOTIDE SEQUENCE [LARGE SCALE GENOMIC DNA]</scope>
    <source>
        <strain evidence="7 8">KCCM 41400</strain>
    </source>
</reference>
<dbReference type="GO" id="GO:0016020">
    <property type="term" value="C:membrane"/>
    <property type="evidence" value="ECO:0007669"/>
    <property type="project" value="UniProtKB-SubCell"/>
</dbReference>
<dbReference type="InterPro" id="IPR009908">
    <property type="entry name" value="Methylamine_util_MauE"/>
</dbReference>
<evidence type="ECO:0000259" key="6">
    <source>
        <dbReference type="Pfam" id="PF07291"/>
    </source>
</evidence>
<evidence type="ECO:0000256" key="4">
    <source>
        <dbReference type="ARBA" id="ARBA00023136"/>
    </source>
</evidence>
<keyword evidence="4 5" id="KW-0472">Membrane</keyword>
<gene>
    <name evidence="7" type="ORF">PC41400_12745</name>
</gene>
<name>A0A410X579_9BACL</name>
<dbReference type="EMBL" id="CP026520">
    <property type="protein sequence ID" value="QAV21694.1"/>
    <property type="molecule type" value="Genomic_DNA"/>
</dbReference>
<feature type="transmembrane region" description="Helical" evidence="5">
    <location>
        <begin position="6"/>
        <end position="28"/>
    </location>
</feature>
<dbReference type="GO" id="GO:0030416">
    <property type="term" value="P:methylamine metabolic process"/>
    <property type="evidence" value="ECO:0007669"/>
    <property type="project" value="InterPro"/>
</dbReference>
<dbReference type="KEGG" id="pchi:PC41400_12745"/>
<protein>
    <recommendedName>
        <fullName evidence="6">Methylamine utilisation protein MauE domain-containing protein</fullName>
    </recommendedName>
</protein>
<feature type="domain" description="Methylamine utilisation protein MauE" evidence="6">
    <location>
        <begin position="8"/>
        <end position="134"/>
    </location>
</feature>
<proteinExistence type="predicted"/>
<evidence type="ECO:0000256" key="2">
    <source>
        <dbReference type="ARBA" id="ARBA00022692"/>
    </source>
</evidence>
<sequence>MGDYKMIQWSGYVLDMTMSVLFFMPFYIKAIRFRNFRIELYSYGILPRSLVSIAALVVLSVEFLLFLSFAIGLFGGWRELAAIVLLAAFAFFSWRKTKLTGVDACACYGEIAFLNRSPVYRNIILIGLLVVDLLLPTPEQDGYGQINSLLFVMALSISIGLLQSAWTKRKRRRHHEHPAVPM</sequence>
<keyword evidence="2 5" id="KW-0812">Transmembrane</keyword>
<evidence type="ECO:0000256" key="3">
    <source>
        <dbReference type="ARBA" id="ARBA00022989"/>
    </source>
</evidence>
<keyword evidence="3 5" id="KW-1133">Transmembrane helix</keyword>